<sequence>MLFIPIYGWLKSHGYISLPPKHYLVHHSSISPVYFTLGLLFGTYVLAQPGIWVYSLQMPEVVGITSTAVVTSTHVVTSITTMTEFMTTTATALASVAPSCVVCPQQVTGLSVVLKAVLTAVSLIVGTGYNIVSLALQNITPFSIYILYMTVGLAVTISTVSFGVSTNLISSDITGT</sequence>
<dbReference type="AlphaFoldDB" id="A0A088CQV4"/>
<reference evidence="2" key="1">
    <citation type="journal article" date="2014" name="PLoS ONE">
        <title>The 203 kbp Mitochondrial Genome of the Phytopathogenic Fungus Sclerotinia borealis Reveals Multiple Invasions of Introns and Genomic Duplications.</title>
        <authorList>
            <person name="Mardanov A.V."/>
            <person name="Beletsky A.V."/>
            <person name="Kadnikov V.V."/>
            <person name="Ignatov A.N."/>
            <person name="Ravin N.V."/>
        </authorList>
    </citation>
    <scope>NUCLEOTIDE SEQUENCE</scope>
    <source>
        <strain evidence="2">F-4128</strain>
    </source>
</reference>
<feature type="transmembrane region" description="Helical" evidence="1">
    <location>
        <begin position="142"/>
        <end position="164"/>
    </location>
</feature>
<keyword evidence="1" id="KW-1133">Transmembrane helix</keyword>
<dbReference type="RefSeq" id="YP_009072353.1">
    <property type="nucleotide sequence ID" value="NC_025200.1"/>
</dbReference>
<feature type="transmembrane region" description="Helical" evidence="1">
    <location>
        <begin position="33"/>
        <end position="54"/>
    </location>
</feature>
<evidence type="ECO:0000313" key="2">
    <source>
        <dbReference type="EMBL" id="AIJ56796.1"/>
    </source>
</evidence>
<organism evidence="2">
    <name type="scientific">Sclerotinia borealis</name>
    <dbReference type="NCBI Taxonomy" id="77105"/>
    <lineage>
        <taxon>Eukaryota</taxon>
        <taxon>Fungi</taxon>
        <taxon>Dikarya</taxon>
        <taxon>Ascomycota</taxon>
        <taxon>Pezizomycotina</taxon>
        <taxon>Leotiomycetes</taxon>
        <taxon>Helotiales</taxon>
        <taxon>Sclerotiniaceae</taxon>
        <taxon>Sclerotinia</taxon>
    </lineage>
</organism>
<dbReference type="GeneID" id="20497990"/>
<accession>A0A088CQV4</accession>
<feature type="transmembrane region" description="Helical" evidence="1">
    <location>
        <begin position="61"/>
        <end position="79"/>
    </location>
</feature>
<proteinExistence type="predicted"/>
<name>A0A088CQV4_9HELO</name>
<gene>
    <name evidence="2" type="ORF">SBORM_0109</name>
</gene>
<keyword evidence="2" id="KW-0496">Mitochondrion</keyword>
<keyword evidence="1" id="KW-0812">Transmembrane</keyword>
<dbReference type="EMBL" id="KJ434027">
    <property type="protein sequence ID" value="AIJ56796.1"/>
    <property type="molecule type" value="Genomic_DNA"/>
</dbReference>
<evidence type="ECO:0000256" key="1">
    <source>
        <dbReference type="SAM" id="Phobius"/>
    </source>
</evidence>
<protein>
    <submittedName>
        <fullName evidence="2">Uncharacterized protein</fullName>
    </submittedName>
</protein>
<keyword evidence="1" id="KW-0472">Membrane</keyword>
<feature type="transmembrane region" description="Helical" evidence="1">
    <location>
        <begin position="116"/>
        <end position="136"/>
    </location>
</feature>
<geneLocation type="mitochondrion" evidence="2"/>